<dbReference type="KEGG" id="glt:GlitD10_1157"/>
<dbReference type="InterPro" id="IPR050109">
    <property type="entry name" value="HTH-type_TetR-like_transc_reg"/>
</dbReference>
<dbReference type="Pfam" id="PF00440">
    <property type="entry name" value="TetR_N"/>
    <property type="match status" value="1"/>
</dbReference>
<dbReference type="STRING" id="1188229.GlitD10_1157"/>
<dbReference type="PROSITE" id="PS50977">
    <property type="entry name" value="HTH_TETR_2"/>
    <property type="match status" value="1"/>
</dbReference>
<evidence type="ECO:0000256" key="2">
    <source>
        <dbReference type="ARBA" id="ARBA00023125"/>
    </source>
</evidence>
<dbReference type="InterPro" id="IPR036271">
    <property type="entry name" value="Tet_transcr_reg_TetR-rel_C_sf"/>
</dbReference>
<proteinExistence type="predicted"/>
<dbReference type="GO" id="GO:0003700">
    <property type="term" value="F:DNA-binding transcription factor activity"/>
    <property type="evidence" value="ECO:0007669"/>
    <property type="project" value="TreeGrafter"/>
</dbReference>
<dbReference type="Proteomes" id="UP000180235">
    <property type="component" value="Chromosome"/>
</dbReference>
<name>A0A1J0AC28_9CYAN</name>
<dbReference type="SUPFAM" id="SSF46689">
    <property type="entry name" value="Homeodomain-like"/>
    <property type="match status" value="1"/>
</dbReference>
<dbReference type="Gene3D" id="1.10.357.10">
    <property type="entry name" value="Tetracycline Repressor, domain 2"/>
    <property type="match status" value="1"/>
</dbReference>
<keyword evidence="7" id="KW-1185">Reference proteome</keyword>
<dbReference type="AlphaFoldDB" id="A0A1J0AC28"/>
<dbReference type="InterPro" id="IPR039536">
    <property type="entry name" value="TetR_C_Proteobacteria"/>
</dbReference>
<feature type="domain" description="HTH tetR-type" evidence="5">
    <location>
        <begin position="8"/>
        <end position="68"/>
    </location>
</feature>
<accession>A0A1J0AC28</accession>
<dbReference type="FunFam" id="1.10.10.60:FF:000141">
    <property type="entry name" value="TetR family transcriptional regulator"/>
    <property type="match status" value="1"/>
</dbReference>
<feature type="DNA-binding region" description="H-T-H motif" evidence="4">
    <location>
        <begin position="31"/>
        <end position="50"/>
    </location>
</feature>
<evidence type="ECO:0000313" key="7">
    <source>
        <dbReference type="Proteomes" id="UP000180235"/>
    </source>
</evidence>
<evidence type="ECO:0000313" key="6">
    <source>
        <dbReference type="EMBL" id="APB33477.1"/>
    </source>
</evidence>
<evidence type="ECO:0000256" key="4">
    <source>
        <dbReference type="PROSITE-ProRule" id="PRU00335"/>
    </source>
</evidence>
<keyword evidence="2 4" id="KW-0238">DNA-binding</keyword>
<dbReference type="InterPro" id="IPR009057">
    <property type="entry name" value="Homeodomain-like_sf"/>
</dbReference>
<dbReference type="PRINTS" id="PR00455">
    <property type="entry name" value="HTHTETR"/>
</dbReference>
<keyword evidence="1" id="KW-0805">Transcription regulation</keyword>
<organism evidence="6 7">
    <name type="scientific">Gloeomargarita lithophora Alchichica-D10</name>
    <dbReference type="NCBI Taxonomy" id="1188229"/>
    <lineage>
        <taxon>Bacteria</taxon>
        <taxon>Bacillati</taxon>
        <taxon>Cyanobacteriota</taxon>
        <taxon>Cyanophyceae</taxon>
        <taxon>Gloeomargaritales</taxon>
        <taxon>Gloeomargaritaceae</taxon>
        <taxon>Gloeomargarita</taxon>
    </lineage>
</organism>
<sequence>MTPSPRRAAKVDAILDAAMTEFVTQGYAATSLDRIASGAGVSKATIHSYFQYKEVLFAALVERMATEVKMAEVLVGSYPDVLSLLRAVAVAILYKDEKSLHLRDLIRLIIGESGRFPELAKIFVQRLCMPMMQTLRGAFQQVPELADLDTEILARSFLGSIIFFDLLQDTLHGQAVMPMDRDYFMNTLLETIAVWIKPS</sequence>
<dbReference type="PANTHER" id="PTHR30055:SF223">
    <property type="entry name" value="HTH-TYPE TRANSCRIPTIONAL REGULATOR UIDR"/>
    <property type="match status" value="1"/>
</dbReference>
<evidence type="ECO:0000259" key="5">
    <source>
        <dbReference type="PROSITE" id="PS50977"/>
    </source>
</evidence>
<dbReference type="RefSeq" id="WP_071454057.1">
    <property type="nucleotide sequence ID" value="NZ_CP017675.1"/>
</dbReference>
<dbReference type="GO" id="GO:0000976">
    <property type="term" value="F:transcription cis-regulatory region binding"/>
    <property type="evidence" value="ECO:0007669"/>
    <property type="project" value="TreeGrafter"/>
</dbReference>
<dbReference type="InterPro" id="IPR001647">
    <property type="entry name" value="HTH_TetR"/>
</dbReference>
<dbReference type="EMBL" id="CP017675">
    <property type="protein sequence ID" value="APB33477.1"/>
    <property type="molecule type" value="Genomic_DNA"/>
</dbReference>
<dbReference type="SUPFAM" id="SSF48498">
    <property type="entry name" value="Tetracyclin repressor-like, C-terminal domain"/>
    <property type="match status" value="1"/>
</dbReference>
<dbReference type="Pfam" id="PF14246">
    <property type="entry name" value="TetR_C_7"/>
    <property type="match status" value="1"/>
</dbReference>
<dbReference type="OrthoDB" id="9816431at2"/>
<evidence type="ECO:0000256" key="3">
    <source>
        <dbReference type="ARBA" id="ARBA00023163"/>
    </source>
</evidence>
<keyword evidence="3" id="KW-0804">Transcription</keyword>
<dbReference type="GO" id="GO:0045892">
    <property type="term" value="P:negative regulation of DNA-templated transcription"/>
    <property type="evidence" value="ECO:0007669"/>
    <property type="project" value="UniProtKB-ARBA"/>
</dbReference>
<evidence type="ECO:0000256" key="1">
    <source>
        <dbReference type="ARBA" id="ARBA00023015"/>
    </source>
</evidence>
<protein>
    <submittedName>
        <fullName evidence="6">TetR family transcriptional regulator</fullName>
    </submittedName>
</protein>
<dbReference type="PANTHER" id="PTHR30055">
    <property type="entry name" value="HTH-TYPE TRANSCRIPTIONAL REGULATOR RUTR"/>
    <property type="match status" value="1"/>
</dbReference>
<reference evidence="6 7" key="1">
    <citation type="submission" date="2016-10" db="EMBL/GenBank/DDBJ databases">
        <title>Description of Gloeomargarita lithophora gen. nov., sp. nov., a thylakoid-bearing basal-branching cyanobacterium with intracellular carbonates, and proposal for Gloeomargaritales ord. nov.</title>
        <authorList>
            <person name="Moreira D."/>
            <person name="Tavera R."/>
            <person name="Benzerara K."/>
            <person name="Skouri-Panet F."/>
            <person name="Couradeau E."/>
            <person name="Gerard E."/>
            <person name="Loussert C."/>
            <person name="Novelo E."/>
            <person name="Zivanovic Y."/>
            <person name="Lopez-Garcia P."/>
        </authorList>
    </citation>
    <scope>NUCLEOTIDE SEQUENCE [LARGE SCALE GENOMIC DNA]</scope>
    <source>
        <strain evidence="6 7">D10</strain>
    </source>
</reference>
<gene>
    <name evidence="6" type="ORF">GlitD10_1157</name>
</gene>